<dbReference type="PANTHER" id="PTHR12323">
    <property type="entry name" value="SR-RELATED CTD ASSOCIATED FACTOR 6"/>
    <property type="match status" value="1"/>
</dbReference>
<feature type="region of interest" description="Disordered" evidence="2">
    <location>
        <begin position="318"/>
        <end position="399"/>
    </location>
</feature>
<feature type="domain" description="RRM" evidence="3">
    <location>
        <begin position="402"/>
        <end position="479"/>
    </location>
</feature>
<name>A0A0D2CCY7_9EURO</name>
<evidence type="ECO:0000256" key="2">
    <source>
        <dbReference type="SAM" id="MobiDB-lite"/>
    </source>
</evidence>
<feature type="compositionally biased region" description="Basic and acidic residues" evidence="2">
    <location>
        <begin position="318"/>
        <end position="336"/>
    </location>
</feature>
<feature type="region of interest" description="Disordered" evidence="2">
    <location>
        <begin position="180"/>
        <end position="200"/>
    </location>
</feature>
<feature type="region of interest" description="Disordered" evidence="2">
    <location>
        <begin position="528"/>
        <end position="605"/>
    </location>
</feature>
<dbReference type="STRING" id="91928.A0A0D2CCY7"/>
<dbReference type="PROSITE" id="PS51391">
    <property type="entry name" value="CID"/>
    <property type="match status" value="1"/>
</dbReference>
<keyword evidence="6" id="KW-1185">Reference proteome</keyword>
<keyword evidence="1" id="KW-0694">RNA-binding</keyword>
<dbReference type="InterPro" id="IPR008942">
    <property type="entry name" value="ENTH_VHS"/>
</dbReference>
<evidence type="ECO:0000259" key="3">
    <source>
        <dbReference type="PROSITE" id="PS50102"/>
    </source>
</evidence>
<dbReference type="GO" id="GO:0048471">
    <property type="term" value="C:perinuclear region of cytoplasm"/>
    <property type="evidence" value="ECO:0007669"/>
    <property type="project" value="TreeGrafter"/>
</dbReference>
<accession>A0A0D2CCY7</accession>
<dbReference type="InterPro" id="IPR012677">
    <property type="entry name" value="Nucleotide-bd_a/b_plait_sf"/>
</dbReference>
<sequence length="605" mass="67695">MASHHISLAKAAFGASLFRADVTKVTREDLTKFHEVFDATLACCSRHNVQKCKEWLLDNVIVSSARTAAFGKFLATVSRHLVSPASDYANHSLQRRRLHILYLLNDLLHHAQYHSSEAHHQANLTQSLRPYLLELFQLTAKEAKPRTIRRVHDIVTIWKEAGYFEDHVLLRLLDPMDAESQESTHEVQEQNKGSSPIKESPYILPATHGDPSSPFWDLPAGNLMPHIVPNSLQPIRSEQIRALQLSAGPADDSLVHALKDFLEEIKSMDNAIASLEDKGVSVDVDEMGQISYRNETGDQVGDTYYGWSRSFCEKMRKRDMSEDDDSLRSRSRDSRRSRSNVAYKRRRYSDSSDDRSMRSYSRSRSRRRNDNDRQRQSPSGSREYSPVPALPETGHTSDSERCRLHIGNLPYAATESDLKLFFADYDVESVFLPTNPRTNRPAGYGFVNLKTPAQAEKASQSLSGREILDRKVSVQIAHTNDHASTNNDGLPCSHNGNLHTFGQPQRSELRPPINSATAFAALPPDQAFAAPPLLQPGNFPVPPPNWQGTWPPPPPPPPYLAGGAPFNNIPFPPPPPPAFPPQSGTWSSYPRPPQSSHRNDRAGPP</sequence>
<dbReference type="RefSeq" id="XP_016241585.1">
    <property type="nucleotide sequence ID" value="XM_016376309.1"/>
</dbReference>
<gene>
    <name evidence="5" type="ORF">PV08_01949</name>
</gene>
<feature type="domain" description="CID" evidence="4">
    <location>
        <begin position="25"/>
        <end position="180"/>
    </location>
</feature>
<dbReference type="Proteomes" id="UP000053328">
    <property type="component" value="Unassembled WGS sequence"/>
</dbReference>
<dbReference type="Gene3D" id="1.25.40.90">
    <property type="match status" value="1"/>
</dbReference>
<protein>
    <recommendedName>
        <fullName evidence="7">CID domain-containing protein</fullName>
    </recommendedName>
</protein>
<evidence type="ECO:0008006" key="7">
    <source>
        <dbReference type="Google" id="ProtNLM"/>
    </source>
</evidence>
<dbReference type="AlphaFoldDB" id="A0A0D2CCY7"/>
<evidence type="ECO:0000256" key="1">
    <source>
        <dbReference type="PROSITE-ProRule" id="PRU00176"/>
    </source>
</evidence>
<reference evidence="5 6" key="1">
    <citation type="submission" date="2015-01" db="EMBL/GenBank/DDBJ databases">
        <title>The Genome Sequence of Exophiala spinifera CBS89968.</title>
        <authorList>
            <consortium name="The Broad Institute Genomics Platform"/>
            <person name="Cuomo C."/>
            <person name="de Hoog S."/>
            <person name="Gorbushina A."/>
            <person name="Stielow B."/>
            <person name="Teixiera M."/>
            <person name="Abouelleil A."/>
            <person name="Chapman S.B."/>
            <person name="Priest M."/>
            <person name="Young S.K."/>
            <person name="Wortman J."/>
            <person name="Nusbaum C."/>
            <person name="Birren B."/>
        </authorList>
    </citation>
    <scope>NUCLEOTIDE SEQUENCE [LARGE SCALE GENOMIC DNA]</scope>
    <source>
        <strain evidence="5 6">CBS 89968</strain>
    </source>
</reference>
<dbReference type="PANTHER" id="PTHR12323:SF0">
    <property type="entry name" value="CALCIUM HOMEOSTASIS ENDOPLASMIC RETICULUM PROTEIN"/>
    <property type="match status" value="1"/>
</dbReference>
<dbReference type="GeneID" id="27329032"/>
<dbReference type="GO" id="GO:0006874">
    <property type="term" value="P:intracellular calcium ion homeostasis"/>
    <property type="evidence" value="ECO:0007669"/>
    <property type="project" value="TreeGrafter"/>
</dbReference>
<feature type="compositionally biased region" description="Pro residues" evidence="2">
    <location>
        <begin position="539"/>
        <end position="559"/>
    </location>
</feature>
<dbReference type="OrthoDB" id="21470at2759"/>
<dbReference type="InterPro" id="IPR035979">
    <property type="entry name" value="RBD_domain_sf"/>
</dbReference>
<feature type="compositionally biased region" description="Basic residues" evidence="2">
    <location>
        <begin position="337"/>
        <end position="347"/>
    </location>
</feature>
<dbReference type="GO" id="GO:0003723">
    <property type="term" value="F:RNA binding"/>
    <property type="evidence" value="ECO:0007669"/>
    <property type="project" value="UniProtKB-UniRule"/>
</dbReference>
<evidence type="ECO:0000259" key="4">
    <source>
        <dbReference type="PROSITE" id="PS51391"/>
    </source>
</evidence>
<dbReference type="EMBL" id="KN847492">
    <property type="protein sequence ID" value="KIW21369.1"/>
    <property type="molecule type" value="Genomic_DNA"/>
</dbReference>
<dbReference type="InterPro" id="IPR000504">
    <property type="entry name" value="RRM_dom"/>
</dbReference>
<dbReference type="Pfam" id="PF04818">
    <property type="entry name" value="CID"/>
    <property type="match status" value="1"/>
</dbReference>
<feature type="compositionally biased region" description="Pro residues" evidence="2">
    <location>
        <begin position="570"/>
        <end position="580"/>
    </location>
</feature>
<evidence type="ECO:0000313" key="5">
    <source>
        <dbReference type="EMBL" id="KIW21369.1"/>
    </source>
</evidence>
<dbReference type="InterPro" id="IPR006569">
    <property type="entry name" value="CID_dom"/>
</dbReference>
<dbReference type="VEuPathDB" id="FungiDB:PV08_01949"/>
<dbReference type="Pfam" id="PF00076">
    <property type="entry name" value="RRM_1"/>
    <property type="match status" value="1"/>
</dbReference>
<evidence type="ECO:0000313" key="6">
    <source>
        <dbReference type="Proteomes" id="UP000053328"/>
    </source>
</evidence>
<dbReference type="SMART" id="SM00360">
    <property type="entry name" value="RRM"/>
    <property type="match status" value="1"/>
</dbReference>
<dbReference type="SUPFAM" id="SSF54928">
    <property type="entry name" value="RNA-binding domain, RBD"/>
    <property type="match status" value="1"/>
</dbReference>
<proteinExistence type="predicted"/>
<dbReference type="HOGENOM" id="CLU_021915_1_0_1"/>
<feature type="compositionally biased region" description="Basic and acidic residues" evidence="2">
    <location>
        <begin position="348"/>
        <end position="357"/>
    </location>
</feature>
<organism evidence="5 6">
    <name type="scientific">Exophiala spinifera</name>
    <dbReference type="NCBI Taxonomy" id="91928"/>
    <lineage>
        <taxon>Eukaryota</taxon>
        <taxon>Fungi</taxon>
        <taxon>Dikarya</taxon>
        <taxon>Ascomycota</taxon>
        <taxon>Pezizomycotina</taxon>
        <taxon>Eurotiomycetes</taxon>
        <taxon>Chaetothyriomycetidae</taxon>
        <taxon>Chaetothyriales</taxon>
        <taxon>Herpotrichiellaceae</taxon>
        <taxon>Exophiala</taxon>
    </lineage>
</organism>
<dbReference type="Gene3D" id="3.30.70.330">
    <property type="match status" value="1"/>
</dbReference>
<dbReference type="PROSITE" id="PS50102">
    <property type="entry name" value="RRM"/>
    <property type="match status" value="1"/>
</dbReference>